<dbReference type="Proteomes" id="UP000001929">
    <property type="component" value="Chromosome"/>
</dbReference>
<proteinExistence type="predicted"/>
<dbReference type="PATRIC" id="fig|269796.9.peg.247"/>
<dbReference type="InterPro" id="IPR009081">
    <property type="entry name" value="PP-bd_ACP"/>
</dbReference>
<dbReference type="Gene3D" id="1.10.1200.10">
    <property type="entry name" value="ACP-like"/>
    <property type="match status" value="1"/>
</dbReference>
<dbReference type="HOGENOM" id="CLU_2370960_0_0_5"/>
<dbReference type="Pfam" id="PF00550">
    <property type="entry name" value="PP-binding"/>
    <property type="match status" value="1"/>
</dbReference>
<dbReference type="RefSeq" id="WP_011388142.1">
    <property type="nucleotide sequence ID" value="NC_007643.1"/>
</dbReference>
<name>Q2RXZ6_RHORT</name>
<reference evidence="2 3" key="1">
    <citation type="journal article" date="2011" name="Stand. Genomic Sci.">
        <title>Complete genome sequence of Rhodospirillum rubrum type strain (S1).</title>
        <authorList>
            <person name="Munk A.C."/>
            <person name="Copeland A."/>
            <person name="Lucas S."/>
            <person name="Lapidus A."/>
            <person name="Del Rio T.G."/>
            <person name="Barry K."/>
            <person name="Detter J.C."/>
            <person name="Hammon N."/>
            <person name="Israni S."/>
            <person name="Pitluck S."/>
            <person name="Brettin T."/>
            <person name="Bruce D."/>
            <person name="Han C."/>
            <person name="Tapia R."/>
            <person name="Gilna P."/>
            <person name="Schmutz J."/>
            <person name="Larimer F."/>
            <person name="Land M."/>
            <person name="Kyrpides N.C."/>
            <person name="Mavromatis K."/>
            <person name="Richardson P."/>
            <person name="Rohde M."/>
            <person name="Goker M."/>
            <person name="Klenk H.P."/>
            <person name="Zhang Y."/>
            <person name="Roberts G.P."/>
            <person name="Reslewic S."/>
            <person name="Schwartz D.C."/>
        </authorList>
    </citation>
    <scope>NUCLEOTIDE SEQUENCE [LARGE SCALE GENOMIC DNA]</scope>
    <source>
        <strain evidence="3">ATCC 11170 / ATH 1.1.1 / DSM 467 / LMG 4362 / NCIMB 8255 / S1</strain>
    </source>
</reference>
<accession>Q2RXZ6</accession>
<dbReference type="STRING" id="269796.Rru_A0194"/>
<dbReference type="PROSITE" id="PS50075">
    <property type="entry name" value="CARRIER"/>
    <property type="match status" value="1"/>
</dbReference>
<dbReference type="EMBL" id="CP000230">
    <property type="protein sequence ID" value="ABC20999.1"/>
    <property type="molecule type" value="Genomic_DNA"/>
</dbReference>
<organism evidence="2 3">
    <name type="scientific">Rhodospirillum rubrum (strain ATCC 11170 / ATH 1.1.1 / DSM 467 / LMG 4362 / NCIMB 8255 / S1)</name>
    <dbReference type="NCBI Taxonomy" id="269796"/>
    <lineage>
        <taxon>Bacteria</taxon>
        <taxon>Pseudomonadati</taxon>
        <taxon>Pseudomonadota</taxon>
        <taxon>Alphaproteobacteria</taxon>
        <taxon>Rhodospirillales</taxon>
        <taxon>Rhodospirillaceae</taxon>
        <taxon>Rhodospirillum</taxon>
    </lineage>
</organism>
<gene>
    <name evidence="2" type="ordered locus">Rru_A0194</name>
</gene>
<dbReference type="AlphaFoldDB" id="Q2RXZ6"/>
<evidence type="ECO:0000313" key="3">
    <source>
        <dbReference type="Proteomes" id="UP000001929"/>
    </source>
</evidence>
<sequence>MSEQAADGPSPLAHQVRVLIADFLDRPPEELAPERLLDDFNVDSFDFIELCFLIEEKTGLELEKDPSKIRAEVKTFADIYRLLENAQRKKAGAPA</sequence>
<keyword evidence="3" id="KW-1185">Reference proteome</keyword>
<protein>
    <recommendedName>
        <fullName evidence="1">Carrier domain-containing protein</fullName>
    </recommendedName>
</protein>
<evidence type="ECO:0000313" key="2">
    <source>
        <dbReference type="EMBL" id="ABC20999.1"/>
    </source>
</evidence>
<dbReference type="EnsemblBacteria" id="ABC20999">
    <property type="protein sequence ID" value="ABC20999"/>
    <property type="gene ID" value="Rru_A0194"/>
</dbReference>
<evidence type="ECO:0000259" key="1">
    <source>
        <dbReference type="PROSITE" id="PS50075"/>
    </source>
</evidence>
<dbReference type="KEGG" id="rru:Rru_A0194"/>
<feature type="domain" description="Carrier" evidence="1">
    <location>
        <begin position="10"/>
        <end position="87"/>
    </location>
</feature>
<dbReference type="InterPro" id="IPR036736">
    <property type="entry name" value="ACP-like_sf"/>
</dbReference>
<dbReference type="SUPFAM" id="SSF47336">
    <property type="entry name" value="ACP-like"/>
    <property type="match status" value="1"/>
</dbReference>